<evidence type="ECO:0000256" key="6">
    <source>
        <dbReference type="ARBA" id="ARBA00022679"/>
    </source>
</evidence>
<feature type="domain" description="Thiamine pyrophosphate enzyme central" evidence="12">
    <location>
        <begin position="213"/>
        <end position="346"/>
    </location>
</feature>
<keyword evidence="16" id="KW-1185">Reference proteome</keyword>
<dbReference type="GO" id="GO:0003984">
    <property type="term" value="F:acetolactate synthase activity"/>
    <property type="evidence" value="ECO:0007669"/>
    <property type="project" value="UniProtKB-EC"/>
</dbReference>
<keyword evidence="9 11" id="KW-0786">Thiamine pyrophosphate</keyword>
<dbReference type="PANTHER" id="PTHR18968:SF13">
    <property type="entry name" value="ACETOLACTATE SYNTHASE CATALYTIC SUBUNIT, MITOCHONDRIAL"/>
    <property type="match status" value="1"/>
</dbReference>
<evidence type="ECO:0000259" key="14">
    <source>
        <dbReference type="Pfam" id="PF02776"/>
    </source>
</evidence>
<dbReference type="FunFam" id="3.40.50.1220:FF:000008">
    <property type="entry name" value="Acetolactate synthase"/>
    <property type="match status" value="1"/>
</dbReference>
<keyword evidence="5 11" id="KW-0028">Amino-acid biosynthesis</keyword>
<dbReference type="GO" id="GO:0005948">
    <property type="term" value="C:acetolactate synthase complex"/>
    <property type="evidence" value="ECO:0007669"/>
    <property type="project" value="TreeGrafter"/>
</dbReference>
<evidence type="ECO:0000256" key="5">
    <source>
        <dbReference type="ARBA" id="ARBA00022605"/>
    </source>
</evidence>
<comment type="pathway">
    <text evidence="2 11">Amino-acid biosynthesis; L-valine biosynthesis; L-valine from pyruvate: step 1/4.</text>
</comment>
<name>A0A4U1C2R7_9SPHI</name>
<keyword evidence="6 11" id="KW-0808">Transferase</keyword>
<evidence type="ECO:0000256" key="1">
    <source>
        <dbReference type="ARBA" id="ARBA00004974"/>
    </source>
</evidence>
<feature type="domain" description="Thiamine pyrophosphate enzyme N-terminal TPP-binding" evidence="14">
    <location>
        <begin position="23"/>
        <end position="137"/>
    </location>
</feature>
<evidence type="ECO:0000256" key="3">
    <source>
        <dbReference type="ARBA" id="ARBA00007812"/>
    </source>
</evidence>
<dbReference type="GO" id="GO:0009099">
    <property type="term" value="P:L-valine biosynthetic process"/>
    <property type="evidence" value="ECO:0007669"/>
    <property type="project" value="UniProtKB-UniPathway"/>
</dbReference>
<evidence type="ECO:0000256" key="2">
    <source>
        <dbReference type="ARBA" id="ARBA00005025"/>
    </source>
</evidence>
<dbReference type="AlphaFoldDB" id="A0A4U1C2R7"/>
<dbReference type="InterPro" id="IPR029061">
    <property type="entry name" value="THDP-binding"/>
</dbReference>
<dbReference type="GO" id="GO:0030976">
    <property type="term" value="F:thiamine pyrophosphate binding"/>
    <property type="evidence" value="ECO:0007669"/>
    <property type="project" value="UniProtKB-UniRule"/>
</dbReference>
<accession>A0A4U1C2R7</accession>
<dbReference type="InterPro" id="IPR039368">
    <property type="entry name" value="AHAS_TPP"/>
</dbReference>
<dbReference type="CDD" id="cd02015">
    <property type="entry name" value="TPP_AHAS"/>
    <property type="match status" value="1"/>
</dbReference>
<dbReference type="PANTHER" id="PTHR18968">
    <property type="entry name" value="THIAMINE PYROPHOSPHATE ENZYMES"/>
    <property type="match status" value="1"/>
</dbReference>
<evidence type="ECO:0000313" key="15">
    <source>
        <dbReference type="EMBL" id="TKB98596.1"/>
    </source>
</evidence>
<evidence type="ECO:0000256" key="11">
    <source>
        <dbReference type="RuleBase" id="RU003591"/>
    </source>
</evidence>
<dbReference type="FunFam" id="3.40.50.970:FF:000007">
    <property type="entry name" value="Acetolactate synthase"/>
    <property type="match status" value="1"/>
</dbReference>
<dbReference type="InterPro" id="IPR029035">
    <property type="entry name" value="DHS-like_NAD/FAD-binding_dom"/>
</dbReference>
<evidence type="ECO:0000313" key="16">
    <source>
        <dbReference type="Proteomes" id="UP000308181"/>
    </source>
</evidence>
<dbReference type="RefSeq" id="WP_136825412.1">
    <property type="nucleotide sequence ID" value="NZ_SWBP01000002.1"/>
</dbReference>
<evidence type="ECO:0000256" key="7">
    <source>
        <dbReference type="ARBA" id="ARBA00022723"/>
    </source>
</evidence>
<dbReference type="EC" id="2.2.1.6" evidence="4 11"/>
<dbReference type="InterPro" id="IPR011766">
    <property type="entry name" value="TPP_enzyme_TPP-bd"/>
</dbReference>
<evidence type="ECO:0000256" key="4">
    <source>
        <dbReference type="ARBA" id="ARBA00013145"/>
    </source>
</evidence>
<proteinExistence type="inferred from homology"/>
<dbReference type="InterPro" id="IPR012000">
    <property type="entry name" value="Thiamin_PyroP_enz_cen_dom"/>
</dbReference>
<comment type="similarity">
    <text evidence="3 11">Belongs to the TPP enzyme family.</text>
</comment>
<keyword evidence="10 11" id="KW-0100">Branched-chain amino acid biosynthesis</keyword>
<evidence type="ECO:0000259" key="13">
    <source>
        <dbReference type="Pfam" id="PF02775"/>
    </source>
</evidence>
<dbReference type="OrthoDB" id="4494979at2"/>
<comment type="catalytic activity">
    <reaction evidence="11">
        <text>2 pyruvate + H(+) = (2S)-2-acetolactate + CO2</text>
        <dbReference type="Rhea" id="RHEA:25249"/>
        <dbReference type="ChEBI" id="CHEBI:15361"/>
        <dbReference type="ChEBI" id="CHEBI:15378"/>
        <dbReference type="ChEBI" id="CHEBI:16526"/>
        <dbReference type="ChEBI" id="CHEBI:58476"/>
        <dbReference type="EC" id="2.2.1.6"/>
    </reaction>
</comment>
<dbReference type="Proteomes" id="UP000308181">
    <property type="component" value="Unassembled WGS sequence"/>
</dbReference>
<dbReference type="Pfam" id="PF00205">
    <property type="entry name" value="TPP_enzyme_M"/>
    <property type="match status" value="1"/>
</dbReference>
<reference evidence="15 16" key="1">
    <citation type="submission" date="2019-04" db="EMBL/GenBank/DDBJ databases">
        <title>Pedobacter sp. AR-3-17 sp. nov., isolated from Arctic soil.</title>
        <authorList>
            <person name="Dahal R.H."/>
            <person name="Kim D.-U."/>
        </authorList>
    </citation>
    <scope>NUCLEOTIDE SEQUENCE [LARGE SCALE GENOMIC DNA]</scope>
    <source>
        <strain evidence="15 16">AR-3-17</strain>
    </source>
</reference>
<keyword evidence="8 11" id="KW-0460">Magnesium</keyword>
<dbReference type="InterPro" id="IPR012001">
    <property type="entry name" value="Thiamin_PyroP_enz_TPP-bd_dom"/>
</dbReference>
<sequence>MQQKDALLTKTNETTVMVEELSGSEILLKGLIEEGVDTIFGYPGGAIMPIYDALYDYTDHLKHILVRHEQGATHAAQGYARSSGRVGVVFATSGPGATNLITGIADAQIDSTPMVCITGQVFAHLLGTDAFQETDVINITTPITKWNYQVTDASEIPEVLAKAFHIAKTGRPGPVLIDITKNAQIQKVEFEGYKKCDHIRSYRPYPIVRTSYVEQAAALINQAKKPFVLFGQGVLLGNAEKEFKAFVEKAGIPSAWTIMGAGAIATDHPLNVGMLGMHGNYGPNVLTNECDVLIAIGMRFDDRVTGRLDKYAKQAKVIHLDIDPAEIDKNVKATVPVWGDCKQTLPLLTALVEEKKHTEWLSKFRSFDKIENEQLIHPELNPTEGELTMGEVIHQLNLLTNGDAIIVTDVGQHQMIACRYAKFNHTRSNITSGGLGTMGFALPAAIGAKFGAQDKTVVAVIGDGGFQMTIQELGTIMQSGIDVKIMILNNQFLGMVRQWQELFNDRRYSFVDITSPDFVAVAKGYYIDGQKVSERANLVDALKTMLNSKGSYLLEVMVTKENNVFPMVPQGCSVSEIRLK</sequence>
<dbReference type="Pfam" id="PF02775">
    <property type="entry name" value="TPP_enzyme_C"/>
    <property type="match status" value="1"/>
</dbReference>
<comment type="cofactor">
    <cofactor evidence="11">
        <name>thiamine diphosphate</name>
        <dbReference type="ChEBI" id="CHEBI:58937"/>
    </cofactor>
    <text evidence="11">Binds 1 thiamine pyrophosphate per subunit.</text>
</comment>
<evidence type="ECO:0000256" key="9">
    <source>
        <dbReference type="ARBA" id="ARBA00023052"/>
    </source>
</evidence>
<dbReference type="InterPro" id="IPR045229">
    <property type="entry name" value="TPP_enz"/>
</dbReference>
<evidence type="ECO:0000259" key="12">
    <source>
        <dbReference type="Pfam" id="PF00205"/>
    </source>
</evidence>
<dbReference type="GO" id="GO:0009097">
    <property type="term" value="P:isoleucine biosynthetic process"/>
    <property type="evidence" value="ECO:0007669"/>
    <property type="project" value="UniProtKB-UniPathway"/>
</dbReference>
<dbReference type="SUPFAM" id="SSF52467">
    <property type="entry name" value="DHS-like NAD/FAD-binding domain"/>
    <property type="match status" value="1"/>
</dbReference>
<dbReference type="Pfam" id="PF02776">
    <property type="entry name" value="TPP_enzyme_N"/>
    <property type="match status" value="1"/>
</dbReference>
<comment type="cofactor">
    <cofactor evidence="11">
        <name>Mg(2+)</name>
        <dbReference type="ChEBI" id="CHEBI:18420"/>
    </cofactor>
    <text evidence="11">Binds 1 Mg(2+) ion per subunit.</text>
</comment>
<dbReference type="Gene3D" id="3.40.50.1220">
    <property type="entry name" value="TPP-binding domain"/>
    <property type="match status" value="1"/>
</dbReference>
<dbReference type="UniPathway" id="UPA00047">
    <property type="reaction ID" value="UER00055"/>
</dbReference>
<keyword evidence="7 11" id="KW-0479">Metal-binding</keyword>
<dbReference type="GO" id="GO:0000287">
    <property type="term" value="F:magnesium ion binding"/>
    <property type="evidence" value="ECO:0007669"/>
    <property type="project" value="UniProtKB-UniRule"/>
</dbReference>
<comment type="caution">
    <text evidence="15">The sequence shown here is derived from an EMBL/GenBank/DDBJ whole genome shotgun (WGS) entry which is preliminary data.</text>
</comment>
<dbReference type="UniPathway" id="UPA00049">
    <property type="reaction ID" value="UER00059"/>
</dbReference>
<organism evidence="15 16">
    <name type="scientific">Pedobacter cryophilus</name>
    <dbReference type="NCBI Taxonomy" id="2571271"/>
    <lineage>
        <taxon>Bacteria</taxon>
        <taxon>Pseudomonadati</taxon>
        <taxon>Bacteroidota</taxon>
        <taxon>Sphingobacteriia</taxon>
        <taxon>Sphingobacteriales</taxon>
        <taxon>Sphingobacteriaceae</taxon>
        <taxon>Pedobacter</taxon>
    </lineage>
</organism>
<comment type="pathway">
    <text evidence="1 11">Amino-acid biosynthesis; L-isoleucine biosynthesis; L-isoleucine from 2-oxobutanoate: step 1/4.</text>
</comment>
<evidence type="ECO:0000256" key="8">
    <source>
        <dbReference type="ARBA" id="ARBA00022842"/>
    </source>
</evidence>
<dbReference type="NCBIfam" id="TIGR00118">
    <property type="entry name" value="acolac_lg"/>
    <property type="match status" value="1"/>
</dbReference>
<protein>
    <recommendedName>
        <fullName evidence="4 11">Acetolactate synthase</fullName>
        <ecNumber evidence="4 11">2.2.1.6</ecNumber>
    </recommendedName>
</protein>
<dbReference type="Gene3D" id="3.40.50.970">
    <property type="match status" value="2"/>
</dbReference>
<evidence type="ECO:0000256" key="10">
    <source>
        <dbReference type="ARBA" id="ARBA00023304"/>
    </source>
</evidence>
<dbReference type="SUPFAM" id="SSF52518">
    <property type="entry name" value="Thiamin diphosphate-binding fold (THDP-binding)"/>
    <property type="match status" value="2"/>
</dbReference>
<dbReference type="CDD" id="cd07035">
    <property type="entry name" value="TPP_PYR_POX_like"/>
    <property type="match status" value="1"/>
</dbReference>
<dbReference type="EMBL" id="SWBP01000002">
    <property type="protein sequence ID" value="TKB98596.1"/>
    <property type="molecule type" value="Genomic_DNA"/>
</dbReference>
<feature type="domain" description="Thiamine pyrophosphate enzyme TPP-binding" evidence="13">
    <location>
        <begin position="409"/>
        <end position="556"/>
    </location>
</feature>
<dbReference type="InterPro" id="IPR012846">
    <property type="entry name" value="Acetolactate_synth_lsu"/>
</dbReference>
<dbReference type="GO" id="GO:0050660">
    <property type="term" value="F:flavin adenine dinucleotide binding"/>
    <property type="evidence" value="ECO:0007669"/>
    <property type="project" value="InterPro"/>
</dbReference>
<gene>
    <name evidence="15" type="primary">ilvB</name>
    <name evidence="15" type="ORF">FA046_05620</name>
</gene>